<dbReference type="Proteomes" id="UP000283497">
    <property type="component" value="Unassembled WGS sequence"/>
</dbReference>
<reference evidence="1 2" key="1">
    <citation type="submission" date="2018-08" db="EMBL/GenBank/DDBJ databases">
        <title>A genome reference for cultivated species of the human gut microbiota.</title>
        <authorList>
            <person name="Zou Y."/>
            <person name="Xue W."/>
            <person name="Luo G."/>
        </authorList>
    </citation>
    <scope>NUCLEOTIDE SEQUENCE [LARGE SCALE GENOMIC DNA]</scope>
    <source>
        <strain evidence="1 2">AF45-14BH</strain>
    </source>
</reference>
<dbReference type="EMBL" id="QRNJ01000054">
    <property type="protein sequence ID" value="RHK36381.1"/>
    <property type="molecule type" value="Genomic_DNA"/>
</dbReference>
<protein>
    <submittedName>
        <fullName evidence="1">Uncharacterized protein</fullName>
    </submittedName>
</protein>
<accession>A0A415G527</accession>
<comment type="caution">
    <text evidence="1">The sequence shown here is derived from an EMBL/GenBank/DDBJ whole genome shotgun (WGS) entry which is preliminary data.</text>
</comment>
<dbReference type="RefSeq" id="WP_118314969.1">
    <property type="nucleotide sequence ID" value="NZ_CAUEJX010000001.1"/>
</dbReference>
<organism evidence="1 2">
    <name type="scientific">Anaerobutyricum hallii</name>
    <dbReference type="NCBI Taxonomy" id="39488"/>
    <lineage>
        <taxon>Bacteria</taxon>
        <taxon>Bacillati</taxon>
        <taxon>Bacillota</taxon>
        <taxon>Clostridia</taxon>
        <taxon>Lachnospirales</taxon>
        <taxon>Lachnospiraceae</taxon>
        <taxon>Anaerobutyricum</taxon>
    </lineage>
</organism>
<proteinExistence type="predicted"/>
<evidence type="ECO:0000313" key="2">
    <source>
        <dbReference type="Proteomes" id="UP000283497"/>
    </source>
</evidence>
<sequence length="163" mass="19167">MAKYKKMHSINRIKNSKSKSIKHVKRGRKGKDCIYFNHEKLTCLHPLSPYHNCFCNSKECGFYKDKSPSKKPSLNHCQNRDDLSEFDRNYLPQNQQSGTHERTNEYITLSKSMGTPVHVGYLKSDGQRRHKSRCIYYKKDKKYCIIKSMKCPGSSKCEKYTEK</sequence>
<name>A0A415G527_9FIRM</name>
<gene>
    <name evidence="1" type="ORF">DW068_12625</name>
</gene>
<dbReference type="AlphaFoldDB" id="A0A415G527"/>
<evidence type="ECO:0000313" key="1">
    <source>
        <dbReference type="EMBL" id="RHK36381.1"/>
    </source>
</evidence>